<evidence type="ECO:0000313" key="3">
    <source>
        <dbReference type="Proteomes" id="UP000326546"/>
    </source>
</evidence>
<dbReference type="EMBL" id="CP044427">
    <property type="protein sequence ID" value="QFG69509.1"/>
    <property type="molecule type" value="Genomic_DNA"/>
</dbReference>
<dbReference type="AlphaFoldDB" id="A0A5J6V6J0"/>
<organism evidence="2 3">
    <name type="scientific">Ornithinimicrobium pratense</name>
    <dbReference type="NCBI Taxonomy" id="2593973"/>
    <lineage>
        <taxon>Bacteria</taxon>
        <taxon>Bacillati</taxon>
        <taxon>Actinomycetota</taxon>
        <taxon>Actinomycetes</taxon>
        <taxon>Micrococcales</taxon>
        <taxon>Ornithinimicrobiaceae</taxon>
        <taxon>Ornithinimicrobium</taxon>
    </lineage>
</organism>
<accession>A0A5J6V6J0</accession>
<sequence length="148" mass="15634">MRALHERAAAELIAHQVEPKATPGSRAVLILGLLLVIAAGVLGATLLGDLGSPREVTAALLLAVLVLGGWAFFYLTLDELTQEIDARNLAMGAVLDGTFSSPLQVRQVARVDCGWLSYLSAWLLSDSASAEPSGEWAGYSRGRASCTR</sequence>
<keyword evidence="1" id="KW-1133">Transmembrane helix</keyword>
<keyword evidence="1" id="KW-0472">Membrane</keyword>
<evidence type="ECO:0000256" key="1">
    <source>
        <dbReference type="SAM" id="Phobius"/>
    </source>
</evidence>
<dbReference type="RefSeq" id="WP_158061890.1">
    <property type="nucleotide sequence ID" value="NZ_CP044427.1"/>
</dbReference>
<name>A0A5J6V6J0_9MICO</name>
<reference evidence="2 3" key="1">
    <citation type="submission" date="2019-09" db="EMBL/GenBank/DDBJ databases">
        <title>Serinicoccus pratensis sp. nov., isolated from meadow soil.</title>
        <authorList>
            <person name="Zhang W."/>
        </authorList>
    </citation>
    <scope>NUCLEOTIDE SEQUENCE [LARGE SCALE GENOMIC DNA]</scope>
    <source>
        <strain evidence="2 3">W204</strain>
    </source>
</reference>
<keyword evidence="3" id="KW-1185">Reference proteome</keyword>
<feature type="transmembrane region" description="Helical" evidence="1">
    <location>
        <begin position="59"/>
        <end position="77"/>
    </location>
</feature>
<evidence type="ECO:0000313" key="2">
    <source>
        <dbReference type="EMBL" id="QFG69509.1"/>
    </source>
</evidence>
<protein>
    <submittedName>
        <fullName evidence="2">Uncharacterized protein</fullName>
    </submittedName>
</protein>
<dbReference type="Proteomes" id="UP000326546">
    <property type="component" value="Chromosome"/>
</dbReference>
<proteinExistence type="predicted"/>
<keyword evidence="1" id="KW-0812">Transmembrane</keyword>
<feature type="transmembrane region" description="Helical" evidence="1">
    <location>
        <begin position="27"/>
        <end position="47"/>
    </location>
</feature>
<gene>
    <name evidence="2" type="ORF">FY030_13070</name>
</gene>
<dbReference type="KEGG" id="serw:FY030_13070"/>